<evidence type="ECO:0000313" key="1">
    <source>
        <dbReference type="EMBL" id="SNB85018.1"/>
    </source>
</evidence>
<gene>
    <name evidence="1" type="ORF">SAMN06265338_1431</name>
</gene>
<dbReference type="AlphaFoldDB" id="A0A212SGX2"/>
<dbReference type="Proteomes" id="UP000198418">
    <property type="component" value="Unassembled WGS sequence"/>
</dbReference>
<feature type="non-terminal residue" evidence="1">
    <location>
        <position position="45"/>
    </location>
</feature>
<name>A0A212SGX2_RHOAC</name>
<reference evidence="2" key="1">
    <citation type="submission" date="2017-06" db="EMBL/GenBank/DDBJ databases">
        <authorList>
            <person name="Varghese N."/>
            <person name="Submissions S."/>
        </authorList>
    </citation>
    <scope>NUCLEOTIDE SEQUENCE [LARGE SCALE GENOMIC DNA]</scope>
    <source>
        <strain evidence="2">DSM 137</strain>
    </source>
</reference>
<proteinExistence type="predicted"/>
<evidence type="ECO:0008006" key="3">
    <source>
        <dbReference type="Google" id="ProtNLM"/>
    </source>
</evidence>
<sequence>MSQCAEFHIIGRVGQLKKVGTTLRVTIAASYPYKDERGDWQDRTR</sequence>
<accession>A0A212SGX2</accession>
<organism evidence="1 2">
    <name type="scientific">Rhodoblastus acidophilus</name>
    <name type="common">Rhodopseudomonas acidophila</name>
    <dbReference type="NCBI Taxonomy" id="1074"/>
    <lineage>
        <taxon>Bacteria</taxon>
        <taxon>Pseudomonadati</taxon>
        <taxon>Pseudomonadota</taxon>
        <taxon>Alphaproteobacteria</taxon>
        <taxon>Hyphomicrobiales</taxon>
        <taxon>Rhodoblastaceae</taxon>
        <taxon>Rhodoblastus</taxon>
    </lineage>
</organism>
<evidence type="ECO:0000313" key="2">
    <source>
        <dbReference type="Proteomes" id="UP000198418"/>
    </source>
</evidence>
<keyword evidence="2" id="KW-1185">Reference proteome</keyword>
<protein>
    <recommendedName>
        <fullName evidence="3">Single-strand binding protein family protein</fullName>
    </recommendedName>
</protein>
<dbReference type="EMBL" id="FYDG01000043">
    <property type="protein sequence ID" value="SNB85018.1"/>
    <property type="molecule type" value="Genomic_DNA"/>
</dbReference>